<gene>
    <name evidence="2" type="ORF">CRENBAI_002866</name>
</gene>
<feature type="region of interest" description="Disordered" evidence="1">
    <location>
        <begin position="59"/>
        <end position="92"/>
    </location>
</feature>
<reference evidence="2 3" key="1">
    <citation type="submission" date="2021-06" db="EMBL/GenBank/DDBJ databases">
        <authorList>
            <person name="Palmer J.M."/>
        </authorList>
    </citation>
    <scope>NUCLEOTIDE SEQUENCE [LARGE SCALE GENOMIC DNA]</scope>
    <source>
        <strain evidence="2 3">MEX-2019</strain>
        <tissue evidence="2">Muscle</tissue>
    </source>
</reference>
<organism evidence="2 3">
    <name type="scientific">Crenichthys baileyi</name>
    <name type="common">White River springfish</name>
    <dbReference type="NCBI Taxonomy" id="28760"/>
    <lineage>
        <taxon>Eukaryota</taxon>
        <taxon>Metazoa</taxon>
        <taxon>Chordata</taxon>
        <taxon>Craniata</taxon>
        <taxon>Vertebrata</taxon>
        <taxon>Euteleostomi</taxon>
        <taxon>Actinopterygii</taxon>
        <taxon>Neopterygii</taxon>
        <taxon>Teleostei</taxon>
        <taxon>Neoteleostei</taxon>
        <taxon>Acanthomorphata</taxon>
        <taxon>Ovalentaria</taxon>
        <taxon>Atherinomorphae</taxon>
        <taxon>Cyprinodontiformes</taxon>
        <taxon>Goodeidae</taxon>
        <taxon>Crenichthys</taxon>
    </lineage>
</organism>
<proteinExistence type="predicted"/>
<name>A0AAV9RAM3_9TELE</name>
<comment type="caution">
    <text evidence="2">The sequence shown here is derived from an EMBL/GenBank/DDBJ whole genome shotgun (WGS) entry which is preliminary data.</text>
</comment>
<evidence type="ECO:0000313" key="2">
    <source>
        <dbReference type="EMBL" id="KAK5605952.1"/>
    </source>
</evidence>
<protein>
    <submittedName>
        <fullName evidence="2">Uncharacterized protein</fullName>
    </submittedName>
</protein>
<keyword evidence="3" id="KW-1185">Reference proteome</keyword>
<feature type="non-terminal residue" evidence="2">
    <location>
        <position position="92"/>
    </location>
</feature>
<evidence type="ECO:0000256" key="1">
    <source>
        <dbReference type="SAM" id="MobiDB-lite"/>
    </source>
</evidence>
<feature type="compositionally biased region" description="Low complexity" evidence="1">
    <location>
        <begin position="71"/>
        <end position="81"/>
    </location>
</feature>
<sequence length="92" mass="9862">MQDTVSSSSLLLVRSTENLTLISVSTPAKPGLMKSISEGLNTMPSWKDISNDLREAAVAADQPGKVHKVISKPSSPSSPSSYREEDSSQEEN</sequence>
<dbReference type="EMBL" id="JAHHUM010002129">
    <property type="protein sequence ID" value="KAK5605952.1"/>
    <property type="molecule type" value="Genomic_DNA"/>
</dbReference>
<accession>A0AAV9RAM3</accession>
<evidence type="ECO:0000313" key="3">
    <source>
        <dbReference type="Proteomes" id="UP001311232"/>
    </source>
</evidence>
<dbReference type="Proteomes" id="UP001311232">
    <property type="component" value="Unassembled WGS sequence"/>
</dbReference>
<dbReference type="AlphaFoldDB" id="A0AAV9RAM3"/>